<dbReference type="AlphaFoldDB" id="A0A5B7FD28"/>
<proteinExistence type="predicted"/>
<reference evidence="1 2" key="1">
    <citation type="submission" date="2019-05" db="EMBL/GenBank/DDBJ databases">
        <title>Another draft genome of Portunus trituberculatus and its Hox gene families provides insights of decapod evolution.</title>
        <authorList>
            <person name="Jeong J.-H."/>
            <person name="Song I."/>
            <person name="Kim S."/>
            <person name="Choi T."/>
            <person name="Kim D."/>
            <person name="Ryu S."/>
            <person name="Kim W."/>
        </authorList>
    </citation>
    <scope>NUCLEOTIDE SEQUENCE [LARGE SCALE GENOMIC DNA]</scope>
    <source>
        <tissue evidence="1">Muscle</tissue>
    </source>
</reference>
<sequence>MCWVWKNTENSQRITLNDVTDTVLNQNLADQGSVSLLPHHVDKRHLGIRKLQAGQFPSLYHRHDLLCLDTFLKHHTNFGHFLGYWLLFSSQSLASLLHGLLHLLQDNLVNDCSETKIFNHCHELCLSLLSHELREFASFHEVIRATSAFVFGRRTSFTHSSTNTSQMDPICPLSTTMDVNGTWAWGVFRFGKRPDSTRVANSSHLFDGFRGWPKLPGSVHNCLFHGLLASLNGANHRLQANLIITAVCSLLDQHLVDSGMAKAICHLQELGLVLWLLQGHKFILLDHRHQFINLHSFLEVKT</sequence>
<evidence type="ECO:0000313" key="2">
    <source>
        <dbReference type="Proteomes" id="UP000324222"/>
    </source>
</evidence>
<protein>
    <submittedName>
        <fullName evidence="1">Uncharacterized protein</fullName>
    </submittedName>
</protein>
<name>A0A5B7FD28_PORTR</name>
<organism evidence="1 2">
    <name type="scientific">Portunus trituberculatus</name>
    <name type="common">Swimming crab</name>
    <name type="synonym">Neptunus trituberculatus</name>
    <dbReference type="NCBI Taxonomy" id="210409"/>
    <lineage>
        <taxon>Eukaryota</taxon>
        <taxon>Metazoa</taxon>
        <taxon>Ecdysozoa</taxon>
        <taxon>Arthropoda</taxon>
        <taxon>Crustacea</taxon>
        <taxon>Multicrustacea</taxon>
        <taxon>Malacostraca</taxon>
        <taxon>Eumalacostraca</taxon>
        <taxon>Eucarida</taxon>
        <taxon>Decapoda</taxon>
        <taxon>Pleocyemata</taxon>
        <taxon>Brachyura</taxon>
        <taxon>Eubrachyura</taxon>
        <taxon>Portunoidea</taxon>
        <taxon>Portunidae</taxon>
        <taxon>Portuninae</taxon>
        <taxon>Portunus</taxon>
    </lineage>
</organism>
<accession>A0A5B7FD28</accession>
<dbReference type="EMBL" id="VSRR010005655">
    <property type="protein sequence ID" value="MPC43023.1"/>
    <property type="molecule type" value="Genomic_DNA"/>
</dbReference>
<keyword evidence="2" id="KW-1185">Reference proteome</keyword>
<gene>
    <name evidence="1" type="ORF">E2C01_036657</name>
</gene>
<evidence type="ECO:0000313" key="1">
    <source>
        <dbReference type="EMBL" id="MPC43023.1"/>
    </source>
</evidence>
<comment type="caution">
    <text evidence="1">The sequence shown here is derived from an EMBL/GenBank/DDBJ whole genome shotgun (WGS) entry which is preliminary data.</text>
</comment>
<dbReference type="Proteomes" id="UP000324222">
    <property type="component" value="Unassembled WGS sequence"/>
</dbReference>